<evidence type="ECO:0000256" key="1">
    <source>
        <dbReference type="SAM" id="MobiDB-lite"/>
    </source>
</evidence>
<dbReference type="GO" id="GO:0043161">
    <property type="term" value="P:proteasome-mediated ubiquitin-dependent protein catabolic process"/>
    <property type="evidence" value="ECO:0007669"/>
    <property type="project" value="TreeGrafter"/>
</dbReference>
<dbReference type="PANTHER" id="PTHR31531">
    <property type="entry name" value="E3 UBIQUITIN-PROTEIN LIGASE E3D FAMILY MEMBER"/>
    <property type="match status" value="1"/>
</dbReference>
<dbReference type="EMBL" id="KV745259">
    <property type="protein sequence ID" value="OCK75935.1"/>
    <property type="molecule type" value="Genomic_DNA"/>
</dbReference>
<name>A0A8E2JAZ3_9PEZI</name>
<dbReference type="Proteomes" id="UP000250266">
    <property type="component" value="Unassembled WGS sequence"/>
</dbReference>
<dbReference type="GO" id="GO:0000151">
    <property type="term" value="C:ubiquitin ligase complex"/>
    <property type="evidence" value="ECO:0007669"/>
    <property type="project" value="TreeGrafter"/>
</dbReference>
<dbReference type="Pfam" id="PF09814">
    <property type="entry name" value="HECT_2"/>
    <property type="match status" value="1"/>
</dbReference>
<dbReference type="GO" id="GO:0061630">
    <property type="term" value="F:ubiquitin protein ligase activity"/>
    <property type="evidence" value="ECO:0007669"/>
    <property type="project" value="TreeGrafter"/>
</dbReference>
<dbReference type="GO" id="GO:0031624">
    <property type="term" value="F:ubiquitin conjugating enzyme binding"/>
    <property type="evidence" value="ECO:0007669"/>
    <property type="project" value="TreeGrafter"/>
</dbReference>
<keyword evidence="3" id="KW-1185">Reference proteome</keyword>
<dbReference type="GO" id="GO:0005829">
    <property type="term" value="C:cytosol"/>
    <property type="evidence" value="ECO:0007669"/>
    <property type="project" value="TreeGrafter"/>
</dbReference>
<reference evidence="2 3" key="1">
    <citation type="journal article" date="2016" name="Nat. Commun.">
        <title>Ectomycorrhizal ecology is imprinted in the genome of the dominant symbiotic fungus Cenococcum geophilum.</title>
        <authorList>
            <consortium name="DOE Joint Genome Institute"/>
            <person name="Peter M."/>
            <person name="Kohler A."/>
            <person name="Ohm R.A."/>
            <person name="Kuo A."/>
            <person name="Krutzmann J."/>
            <person name="Morin E."/>
            <person name="Arend M."/>
            <person name="Barry K.W."/>
            <person name="Binder M."/>
            <person name="Choi C."/>
            <person name="Clum A."/>
            <person name="Copeland A."/>
            <person name="Grisel N."/>
            <person name="Haridas S."/>
            <person name="Kipfer T."/>
            <person name="LaButti K."/>
            <person name="Lindquist E."/>
            <person name="Lipzen A."/>
            <person name="Maire R."/>
            <person name="Meier B."/>
            <person name="Mihaltcheva S."/>
            <person name="Molinier V."/>
            <person name="Murat C."/>
            <person name="Poggeler S."/>
            <person name="Quandt C.A."/>
            <person name="Sperisen C."/>
            <person name="Tritt A."/>
            <person name="Tisserant E."/>
            <person name="Crous P.W."/>
            <person name="Henrissat B."/>
            <person name="Nehls U."/>
            <person name="Egli S."/>
            <person name="Spatafora J.W."/>
            <person name="Grigoriev I.V."/>
            <person name="Martin F.M."/>
        </authorList>
    </citation>
    <scope>NUCLEOTIDE SEQUENCE [LARGE SCALE GENOMIC DNA]</scope>
    <source>
        <strain evidence="2 3">CBS 459.81</strain>
    </source>
</reference>
<evidence type="ECO:0000313" key="3">
    <source>
        <dbReference type="Proteomes" id="UP000250266"/>
    </source>
</evidence>
<dbReference type="GO" id="GO:0006513">
    <property type="term" value="P:protein monoubiquitination"/>
    <property type="evidence" value="ECO:0007669"/>
    <property type="project" value="TreeGrafter"/>
</dbReference>
<feature type="compositionally biased region" description="Low complexity" evidence="1">
    <location>
        <begin position="27"/>
        <end position="45"/>
    </location>
</feature>
<organism evidence="2 3">
    <name type="scientific">Lepidopterella palustris CBS 459.81</name>
    <dbReference type="NCBI Taxonomy" id="1314670"/>
    <lineage>
        <taxon>Eukaryota</taxon>
        <taxon>Fungi</taxon>
        <taxon>Dikarya</taxon>
        <taxon>Ascomycota</taxon>
        <taxon>Pezizomycotina</taxon>
        <taxon>Dothideomycetes</taxon>
        <taxon>Pleosporomycetidae</taxon>
        <taxon>Mytilinidiales</taxon>
        <taxon>Argynnaceae</taxon>
        <taxon>Lepidopterella</taxon>
    </lineage>
</organism>
<accession>A0A8E2JAZ3</accession>
<dbReference type="InterPro" id="IPR019193">
    <property type="entry name" value="UBQ-conj_enz_E2-bd_prot"/>
</dbReference>
<dbReference type="GO" id="GO:0005634">
    <property type="term" value="C:nucleus"/>
    <property type="evidence" value="ECO:0007669"/>
    <property type="project" value="TreeGrafter"/>
</dbReference>
<dbReference type="GO" id="GO:0030332">
    <property type="term" value="F:cyclin binding"/>
    <property type="evidence" value="ECO:0007669"/>
    <property type="project" value="TreeGrafter"/>
</dbReference>
<feature type="region of interest" description="Disordered" evidence="1">
    <location>
        <begin position="27"/>
        <end position="53"/>
    </location>
</feature>
<proteinExistence type="predicted"/>
<sequence>MSNGYLPSSAFEALQLPADSVSALTSAATNNGNSNSPPSSSSIVLPPAPSTTLTDLPSNSACITLYAELLLNIRTVTLFASLRSVHNCETKVQLSADGTSITLSHEGESASIRLPMSIQGGGDASLCLPAEPPSKELTLRLQLQEKESAKLLARSSTTEERKWNWVPWGAGELNGKGAARIVCRECGAEFVGSGKVKEWKDLPNENWAEMMDFWHCHKPSEHHHRHGHEEEGEIGKSKGYAAANQLRAVKGTGFVDLGAFLLRKEDCIRIKFLKFNFNTFQAVPFKLNQSDKLLCSTCTAEIGTVDDRAEGWRIYKWSLSVLFCVLDSTAPSPLPPTYSVQKWISAQFLSLIENLGVRKFSVHAEDSDDASSSSLLLWIFTPDLSFSSSVPAIHGDPRTDPTRAMKVFWQSISPTSDQRESLEQQSFSVEEVVFPKHVFGKLQEALEDARHLLPASARRFREWEVGLLERFDEEG</sequence>
<evidence type="ECO:0000313" key="2">
    <source>
        <dbReference type="EMBL" id="OCK75935.1"/>
    </source>
</evidence>
<evidence type="ECO:0008006" key="4">
    <source>
        <dbReference type="Google" id="ProtNLM"/>
    </source>
</evidence>
<dbReference type="PANTHER" id="PTHR31531:SF2">
    <property type="entry name" value="E3 UBIQUITIN-PROTEIN LIGASE E3D"/>
    <property type="match status" value="1"/>
</dbReference>
<dbReference type="GO" id="GO:0051865">
    <property type="term" value="P:protein autoubiquitination"/>
    <property type="evidence" value="ECO:0007669"/>
    <property type="project" value="TreeGrafter"/>
</dbReference>
<protein>
    <recommendedName>
        <fullName evidence="4">Ubiquitin-conjugating enzyme E2C-binding protein</fullName>
    </recommendedName>
</protein>
<gene>
    <name evidence="2" type="ORF">K432DRAFT_396855</name>
</gene>
<dbReference type="OrthoDB" id="386949at2759"/>
<dbReference type="AlphaFoldDB" id="A0A8E2JAZ3"/>
<dbReference type="GO" id="GO:0000209">
    <property type="term" value="P:protein polyubiquitination"/>
    <property type="evidence" value="ECO:0007669"/>
    <property type="project" value="TreeGrafter"/>
</dbReference>